<proteinExistence type="predicted"/>
<feature type="compositionally biased region" description="Polar residues" evidence="1">
    <location>
        <begin position="51"/>
        <end position="64"/>
    </location>
</feature>
<sequence length="64" mass="7115">MKRFIMMLSLLGGYAYDIQADEINSPTVNSRLASSSEFPEENSFNNDGKGINSSKPKTQKNNNN</sequence>
<dbReference type="AlphaFoldDB" id="A0A2I7N3H6"/>
<protein>
    <submittedName>
        <fullName evidence="2">Uncharacterized protein</fullName>
    </submittedName>
</protein>
<gene>
    <name evidence="2" type="ORF">CUN60_01390</name>
</gene>
<dbReference type="Proteomes" id="UP000236655">
    <property type="component" value="Chromosome"/>
</dbReference>
<keyword evidence="3" id="KW-1185">Reference proteome</keyword>
<dbReference type="EMBL" id="CP024847">
    <property type="protein sequence ID" value="AUR51011.1"/>
    <property type="molecule type" value="Genomic_DNA"/>
</dbReference>
<evidence type="ECO:0000313" key="3">
    <source>
        <dbReference type="Proteomes" id="UP000236655"/>
    </source>
</evidence>
<feature type="region of interest" description="Disordered" evidence="1">
    <location>
        <begin position="29"/>
        <end position="64"/>
    </location>
</feature>
<reference evidence="3" key="1">
    <citation type="submission" date="2017-11" db="EMBL/GenBank/DDBJ databases">
        <authorList>
            <person name="Chan K.G."/>
            <person name="Lee L.S."/>
        </authorList>
    </citation>
    <scope>NUCLEOTIDE SEQUENCE [LARGE SCALE GENOMIC DNA]</scope>
    <source>
        <strain evidence="3">DSM 100970</strain>
    </source>
</reference>
<dbReference type="RefSeq" id="WP_102950311.1">
    <property type="nucleotide sequence ID" value="NZ_CP024847.1"/>
</dbReference>
<evidence type="ECO:0000256" key="1">
    <source>
        <dbReference type="SAM" id="MobiDB-lite"/>
    </source>
</evidence>
<accession>A0A2I7N3H6</accession>
<evidence type="ECO:0000313" key="2">
    <source>
        <dbReference type="EMBL" id="AUR51011.1"/>
    </source>
</evidence>
<organism evidence="2 3">
    <name type="scientific">Aquella oligotrophica</name>
    <dbReference type="NCBI Taxonomy" id="2067065"/>
    <lineage>
        <taxon>Bacteria</taxon>
        <taxon>Pseudomonadati</taxon>
        <taxon>Pseudomonadota</taxon>
        <taxon>Betaproteobacteria</taxon>
        <taxon>Neisseriales</taxon>
        <taxon>Neisseriaceae</taxon>
        <taxon>Aquella</taxon>
    </lineage>
</organism>
<feature type="compositionally biased region" description="Low complexity" evidence="1">
    <location>
        <begin position="34"/>
        <end position="46"/>
    </location>
</feature>
<dbReference type="KEGG" id="nba:CUN60_01390"/>
<name>A0A2I7N3H6_9NEIS</name>